<evidence type="ECO:0000313" key="2">
    <source>
        <dbReference type="Proteomes" id="UP001190700"/>
    </source>
</evidence>
<evidence type="ECO:0000313" key="1">
    <source>
        <dbReference type="EMBL" id="KAK3288863.1"/>
    </source>
</evidence>
<comment type="caution">
    <text evidence="1">The sequence shown here is derived from an EMBL/GenBank/DDBJ whole genome shotgun (WGS) entry which is preliminary data.</text>
</comment>
<gene>
    <name evidence="1" type="ORF">CYMTET_3687</name>
</gene>
<keyword evidence="2" id="KW-1185">Reference proteome</keyword>
<dbReference type="GO" id="GO:0006260">
    <property type="term" value="P:DNA replication"/>
    <property type="evidence" value="ECO:0007669"/>
    <property type="project" value="InterPro"/>
</dbReference>
<organism evidence="1 2">
    <name type="scientific">Cymbomonas tetramitiformis</name>
    <dbReference type="NCBI Taxonomy" id="36881"/>
    <lineage>
        <taxon>Eukaryota</taxon>
        <taxon>Viridiplantae</taxon>
        <taxon>Chlorophyta</taxon>
        <taxon>Pyramimonadophyceae</taxon>
        <taxon>Pyramimonadales</taxon>
        <taxon>Pyramimonadaceae</taxon>
        <taxon>Cymbomonas</taxon>
    </lineage>
</organism>
<name>A0AAE0H2S0_9CHLO</name>
<dbReference type="Pfam" id="PF04081">
    <property type="entry name" value="DNA_pol_delta_4"/>
    <property type="match status" value="1"/>
</dbReference>
<dbReference type="InterPro" id="IPR007218">
    <property type="entry name" value="DNA_pol_delta_4"/>
</dbReference>
<reference evidence="1 2" key="1">
    <citation type="journal article" date="2015" name="Genome Biol. Evol.">
        <title>Comparative Genomics of a Bacterivorous Green Alga Reveals Evolutionary Causalities and Consequences of Phago-Mixotrophic Mode of Nutrition.</title>
        <authorList>
            <person name="Burns J.A."/>
            <person name="Paasch A."/>
            <person name="Narechania A."/>
            <person name="Kim E."/>
        </authorList>
    </citation>
    <scope>NUCLEOTIDE SEQUENCE [LARGE SCALE GENOMIC DNA]</scope>
    <source>
        <strain evidence="1 2">PLY_AMNH</strain>
    </source>
</reference>
<dbReference type="EMBL" id="LGRX02000340">
    <property type="protein sequence ID" value="KAK3288863.1"/>
    <property type="molecule type" value="Genomic_DNA"/>
</dbReference>
<dbReference type="Proteomes" id="UP001190700">
    <property type="component" value="Unassembled WGS sequence"/>
</dbReference>
<dbReference type="AlphaFoldDB" id="A0AAE0H2S0"/>
<proteinExistence type="predicted"/>
<accession>A0AAE0H2S0</accession>
<protein>
    <submittedName>
        <fullName evidence="1">Uncharacterized protein</fullName>
    </submittedName>
</protein>
<dbReference type="GO" id="GO:0000731">
    <property type="term" value="P:DNA synthesis involved in DNA repair"/>
    <property type="evidence" value="ECO:0007669"/>
    <property type="project" value="InterPro"/>
</dbReference>
<sequence>MHNKNNGRLDQVFSKVLTKRKPSSPNGSTQAMLALEAADDGNPYLNDETDLQLRARLVRMRAAVEVVHPRKNRKGDKATETVAYHATVTETLSRFRSRVNDVERILAERSEGRVSEEEIRELRKRNLSAEDLKLVDSFQVCKKYGPRSGMRPSERYFRAVKFALNPPDGILEILKKWPERLDREVCL</sequence>